<reference evidence="1 2" key="1">
    <citation type="submission" date="2018-09" db="EMBL/GenBank/DDBJ databases">
        <title>Genome sequencing of strain 1JSPR-7.</title>
        <authorList>
            <person name="Heo J."/>
            <person name="Kim S.-J."/>
            <person name="Kwon S.-W."/>
        </authorList>
    </citation>
    <scope>NUCLEOTIDE SEQUENCE [LARGE SCALE GENOMIC DNA]</scope>
    <source>
        <strain evidence="1 2">1JSPR-7</strain>
    </source>
</reference>
<evidence type="ECO:0008006" key="3">
    <source>
        <dbReference type="Google" id="ProtNLM"/>
    </source>
</evidence>
<evidence type="ECO:0000313" key="1">
    <source>
        <dbReference type="EMBL" id="AYG01694.1"/>
    </source>
</evidence>
<dbReference type="EMBL" id="CP032627">
    <property type="protein sequence ID" value="AYG01694.1"/>
    <property type="molecule type" value="Genomic_DNA"/>
</dbReference>
<dbReference type="RefSeq" id="WP_120773063.1">
    <property type="nucleotide sequence ID" value="NZ_CP032627.1"/>
</dbReference>
<organism evidence="1 2">
    <name type="scientific">Lactococcus allomyrinae</name>
    <dbReference type="NCBI Taxonomy" id="2419773"/>
    <lineage>
        <taxon>Bacteria</taxon>
        <taxon>Bacillati</taxon>
        <taxon>Bacillota</taxon>
        <taxon>Bacilli</taxon>
        <taxon>Lactobacillales</taxon>
        <taxon>Streptococcaceae</taxon>
        <taxon>Lactococcus</taxon>
    </lineage>
</organism>
<proteinExistence type="predicted"/>
<name>A0A387BHF2_9LACT</name>
<dbReference type="AlphaFoldDB" id="A0A387BHF2"/>
<gene>
    <name evidence="1" type="ORF">D7I46_11905</name>
</gene>
<protein>
    <recommendedName>
        <fullName evidence="3">DNA methyltransferase</fullName>
    </recommendedName>
</protein>
<dbReference type="KEGG" id="lact:D7I46_11905"/>
<dbReference type="OrthoDB" id="2212884at2"/>
<accession>A0A387BHF2</accession>
<dbReference type="Proteomes" id="UP000269374">
    <property type="component" value="Chromosome"/>
</dbReference>
<keyword evidence="2" id="KW-1185">Reference proteome</keyword>
<evidence type="ECO:0000313" key="2">
    <source>
        <dbReference type="Proteomes" id="UP000269374"/>
    </source>
</evidence>
<sequence>MSDLTSFFATVKNLPQPDLIFANPPCETFSVATRGTFNSGNTGNLYYYEDGTPITDFEDWKSSTSTNIRNLKRDKGLYFENIKKIRDGHERLHMNTETIIRYFGVPFAIENPAQSICFKKFYQNSSELLELPYFYDAMTYYLAYDPDFLTKPTKIRASIPLVLRPKPIYDSKKRFEKIHNYNEKSAMPHNLIKSIVYQLLGID</sequence>